<accession>K0SIH1</accession>
<feature type="compositionally biased region" description="Polar residues" evidence="1">
    <location>
        <begin position="76"/>
        <end position="92"/>
    </location>
</feature>
<reference evidence="2 3" key="1">
    <citation type="journal article" date="2012" name="Genome Biol.">
        <title>Genome and low-iron response of an oceanic diatom adapted to chronic iron limitation.</title>
        <authorList>
            <person name="Lommer M."/>
            <person name="Specht M."/>
            <person name="Roy A.S."/>
            <person name="Kraemer L."/>
            <person name="Andreson R."/>
            <person name="Gutowska M.A."/>
            <person name="Wolf J."/>
            <person name="Bergner S.V."/>
            <person name="Schilhabel M.B."/>
            <person name="Klostermeier U.C."/>
            <person name="Beiko R.G."/>
            <person name="Rosenstiel P."/>
            <person name="Hippler M."/>
            <person name="Laroche J."/>
        </authorList>
    </citation>
    <scope>NUCLEOTIDE SEQUENCE [LARGE SCALE GENOMIC DNA]</scope>
    <source>
        <strain evidence="2 3">CCMP1005</strain>
    </source>
</reference>
<feature type="compositionally biased region" description="Basic residues" evidence="1">
    <location>
        <begin position="332"/>
        <end position="348"/>
    </location>
</feature>
<feature type="compositionally biased region" description="Basic and acidic residues" evidence="1">
    <location>
        <begin position="377"/>
        <end position="406"/>
    </location>
</feature>
<feature type="region of interest" description="Disordered" evidence="1">
    <location>
        <begin position="141"/>
        <end position="162"/>
    </location>
</feature>
<name>K0SIH1_THAOC</name>
<proteinExistence type="predicted"/>
<dbReference type="AlphaFoldDB" id="K0SIH1"/>
<dbReference type="OrthoDB" id="10069349at2759"/>
<comment type="caution">
    <text evidence="2">The sequence shown here is derived from an EMBL/GenBank/DDBJ whole genome shotgun (WGS) entry which is preliminary data.</text>
</comment>
<feature type="region of interest" description="Disordered" evidence="1">
    <location>
        <begin position="274"/>
        <end position="434"/>
    </location>
</feature>
<evidence type="ECO:0000256" key="1">
    <source>
        <dbReference type="SAM" id="MobiDB-lite"/>
    </source>
</evidence>
<dbReference type="Proteomes" id="UP000266841">
    <property type="component" value="Unassembled WGS sequence"/>
</dbReference>
<protein>
    <submittedName>
        <fullName evidence="2">Uncharacterized protein</fullName>
    </submittedName>
</protein>
<feature type="compositionally biased region" description="Low complexity" evidence="1">
    <location>
        <begin position="20"/>
        <end position="38"/>
    </location>
</feature>
<feature type="region of interest" description="Disordered" evidence="1">
    <location>
        <begin position="1"/>
        <end position="95"/>
    </location>
</feature>
<evidence type="ECO:0000313" key="3">
    <source>
        <dbReference type="Proteomes" id="UP000266841"/>
    </source>
</evidence>
<sequence>MLPPGTLVDVCSPARGSGGTTATTRHYTTRQRQTDTTTELLAGGPANWGTQEGGGLTLPGDNRLSSSLLKGGAIANMSQPTSSPNRTGQHAQSSSASTGFAAVGVSAGSAPSMLSGSAPSLLGGAKPSLLAAAGRSSSAGAAAGRGVRQPHRAAENLPPRTLARVARDVRDLVRSPPEGVRLVLDEETGMPGSLSEILVSRGMPSGRLRRLGRNRGSGADAVPHEDIPAQARHIGGLSRHASAGSLHNEDIPPERRHVHGRDLRQHAQEGLDAGDVAGARPNRHPVPHDRAVPREQPQRRGREELHGELRRVREARSPPGQRPRAGRVDVVRRRRRRHGDRRRGRRRRGRDEESEERGARRGQGRRRREEDAEQQPELERREPPREAGEDGQPEQHPREGEGRGQEEREEEIPEAAVTKGDIPRMAENASFIIS</sequence>
<keyword evidence="3" id="KW-1185">Reference proteome</keyword>
<evidence type="ECO:0000313" key="2">
    <source>
        <dbReference type="EMBL" id="EJK60816.1"/>
    </source>
</evidence>
<organism evidence="2 3">
    <name type="scientific">Thalassiosira oceanica</name>
    <name type="common">Marine diatom</name>
    <dbReference type="NCBI Taxonomy" id="159749"/>
    <lineage>
        <taxon>Eukaryota</taxon>
        <taxon>Sar</taxon>
        <taxon>Stramenopiles</taxon>
        <taxon>Ochrophyta</taxon>
        <taxon>Bacillariophyta</taxon>
        <taxon>Coscinodiscophyceae</taxon>
        <taxon>Thalassiosirophycidae</taxon>
        <taxon>Thalassiosirales</taxon>
        <taxon>Thalassiosiraceae</taxon>
        <taxon>Thalassiosira</taxon>
    </lineage>
</organism>
<dbReference type="EMBL" id="AGNL01020664">
    <property type="protein sequence ID" value="EJK60816.1"/>
    <property type="molecule type" value="Genomic_DNA"/>
</dbReference>
<feature type="compositionally biased region" description="Basic and acidic residues" evidence="1">
    <location>
        <begin position="286"/>
        <end position="316"/>
    </location>
</feature>
<gene>
    <name evidence="2" type="ORF">THAOC_18773</name>
</gene>